<keyword evidence="1" id="KW-1133">Transmembrane helix</keyword>
<evidence type="ECO:0000256" key="1">
    <source>
        <dbReference type="SAM" id="Phobius"/>
    </source>
</evidence>
<feature type="transmembrane region" description="Helical" evidence="1">
    <location>
        <begin position="26"/>
        <end position="49"/>
    </location>
</feature>
<dbReference type="Proteomes" id="UP000514713">
    <property type="component" value="Chromosome"/>
</dbReference>
<proteinExistence type="predicted"/>
<accession>A0A7D7Q999</accession>
<organism evidence="2 3">
    <name type="scientific">Nostoc edaphicum CCNP1411</name>
    <dbReference type="NCBI Taxonomy" id="1472755"/>
    <lineage>
        <taxon>Bacteria</taxon>
        <taxon>Bacillati</taxon>
        <taxon>Cyanobacteriota</taxon>
        <taxon>Cyanophyceae</taxon>
        <taxon>Nostocales</taxon>
        <taxon>Nostocaceae</taxon>
        <taxon>Nostoc</taxon>
    </lineage>
</organism>
<feature type="transmembrane region" description="Helical" evidence="1">
    <location>
        <begin position="126"/>
        <end position="145"/>
    </location>
</feature>
<protein>
    <submittedName>
        <fullName evidence="2">Uncharacterized protein</fullName>
    </submittedName>
</protein>
<keyword evidence="1" id="KW-0812">Transmembrane</keyword>
<reference evidence="3" key="1">
    <citation type="submission" date="2020-06" db="EMBL/GenBank/DDBJ databases">
        <title>Nostoc edaphicum CCNP1411 genome.</title>
        <authorList>
            <person name="Fidor A."/>
            <person name="Grabski M."/>
            <person name="Gawor J."/>
            <person name="Gromadka R."/>
            <person name="Wegrzyn G."/>
            <person name="Mazur-Marzec H."/>
        </authorList>
    </citation>
    <scope>NUCLEOTIDE SEQUENCE [LARGE SCALE GENOMIC DNA]</scope>
    <source>
        <strain evidence="3">CCNP1411</strain>
    </source>
</reference>
<keyword evidence="1" id="KW-0472">Membrane</keyword>
<feature type="transmembrane region" description="Helical" evidence="1">
    <location>
        <begin position="90"/>
        <end position="114"/>
    </location>
</feature>
<keyword evidence="3" id="KW-1185">Reference proteome</keyword>
<sequence>MYLITDASAVSLGMWDLSFNLGAFKVIFFEKIFLIWVASSATLLACLLLPRNRSPIRWPGLLLMSIPTLWFILPFVPFHDISTTGALRKILSLGLGIVVYLICLPYTLYMVFAIINEDIVQLSQNLIIKLIAVTLIIGCIGYFVGSHNYLFLSCFDFKVSGNDLPTNCLQEGHKPLRKFR</sequence>
<name>A0A7D7Q999_9NOSO</name>
<dbReference type="EMBL" id="CP054698">
    <property type="protein sequence ID" value="QMS86937.1"/>
    <property type="molecule type" value="Genomic_DNA"/>
</dbReference>
<evidence type="ECO:0000313" key="2">
    <source>
        <dbReference type="EMBL" id="QMS86937.1"/>
    </source>
</evidence>
<feature type="transmembrane region" description="Helical" evidence="1">
    <location>
        <begin position="61"/>
        <end position="78"/>
    </location>
</feature>
<gene>
    <name evidence="2" type="ORF">HUN01_04865</name>
</gene>
<dbReference type="AlphaFoldDB" id="A0A7D7Q999"/>
<dbReference type="RefSeq" id="WP_181930329.1">
    <property type="nucleotide sequence ID" value="NZ_CP054698.1"/>
</dbReference>
<evidence type="ECO:0000313" key="3">
    <source>
        <dbReference type="Proteomes" id="UP000514713"/>
    </source>
</evidence>
<dbReference type="KEGG" id="ned:HUN01_04865"/>